<reference evidence="3" key="1">
    <citation type="journal article" date="2019" name="Int. J. Syst. Evol. Microbiol.">
        <title>The Global Catalogue of Microorganisms (GCM) 10K type strain sequencing project: providing services to taxonomists for standard genome sequencing and annotation.</title>
        <authorList>
            <consortium name="The Broad Institute Genomics Platform"/>
            <consortium name="The Broad Institute Genome Sequencing Center for Infectious Disease"/>
            <person name="Wu L."/>
            <person name="Ma J."/>
        </authorList>
    </citation>
    <scope>NUCLEOTIDE SEQUENCE [LARGE SCALE GENOMIC DNA]</scope>
    <source>
        <strain evidence="3">JCM 18127</strain>
    </source>
</reference>
<dbReference type="EMBL" id="BAABIM010000006">
    <property type="protein sequence ID" value="GAA4699886.1"/>
    <property type="molecule type" value="Genomic_DNA"/>
</dbReference>
<evidence type="ECO:0008006" key="4">
    <source>
        <dbReference type="Google" id="ProtNLM"/>
    </source>
</evidence>
<evidence type="ECO:0000313" key="3">
    <source>
        <dbReference type="Proteomes" id="UP001500621"/>
    </source>
</evidence>
<dbReference type="Gene3D" id="1.25.10.10">
    <property type="entry name" value="Leucine-rich Repeat Variant"/>
    <property type="match status" value="1"/>
</dbReference>
<dbReference type="Proteomes" id="UP001500621">
    <property type="component" value="Unassembled WGS sequence"/>
</dbReference>
<name>A0ABP8X339_9ACTN</name>
<organism evidence="2 3">
    <name type="scientific">Nocardioides nanhaiensis</name>
    <dbReference type="NCBI Taxonomy" id="1476871"/>
    <lineage>
        <taxon>Bacteria</taxon>
        <taxon>Bacillati</taxon>
        <taxon>Actinomycetota</taxon>
        <taxon>Actinomycetes</taxon>
        <taxon>Propionibacteriales</taxon>
        <taxon>Nocardioidaceae</taxon>
        <taxon>Nocardioides</taxon>
    </lineage>
</organism>
<evidence type="ECO:0000256" key="1">
    <source>
        <dbReference type="SAM" id="MobiDB-lite"/>
    </source>
</evidence>
<dbReference type="InterPro" id="IPR016024">
    <property type="entry name" value="ARM-type_fold"/>
</dbReference>
<dbReference type="InterPro" id="IPR011989">
    <property type="entry name" value="ARM-like"/>
</dbReference>
<gene>
    <name evidence="2" type="ORF">GCM10023226_43420</name>
</gene>
<feature type="region of interest" description="Disordered" evidence="1">
    <location>
        <begin position="1"/>
        <end position="41"/>
    </location>
</feature>
<protein>
    <recommendedName>
        <fullName evidence="4">HEAT repeat domain-containing protein</fullName>
    </recommendedName>
</protein>
<dbReference type="SUPFAM" id="SSF48371">
    <property type="entry name" value="ARM repeat"/>
    <property type="match status" value="1"/>
</dbReference>
<accession>A0ABP8X339</accession>
<evidence type="ECO:0000313" key="2">
    <source>
        <dbReference type="EMBL" id="GAA4699886.1"/>
    </source>
</evidence>
<proteinExistence type="predicted"/>
<comment type="caution">
    <text evidence="2">The sequence shown here is derived from an EMBL/GenBank/DDBJ whole genome shotgun (WGS) entry which is preliminary data.</text>
</comment>
<keyword evidence="3" id="KW-1185">Reference proteome</keyword>
<sequence length="547" mass="59310">MGLMGMQQHASRRGHLSVADEARGRPRGRPQALPVEPNELGSPTIDPGRRLAWVLATNRLLSPDARLSAREPFIAALQAEGVSADSSRVSRWESARLRIPEPVLAAYERLLGLPDGAIASLDRLLRRTSGRSASLSDAAENVDHARLDELFAAVEAGRATGGEWLHLATGLARTDRVYVHPDTWQRVTGTLVSELTRSGGVAMLRRFEAASLLIAHPRARAHLSRQVGEFVTDPDAQNMVPALALLRVVGDEPAAELVLRLLGSENGLLRRGAAEVAGSLASQGVFTGTRADALERFVGYELRRIDDVGRRIDVLDLVGQVSEEAFARLHSAVPEPRSKRVLLRARTQREIGDADLCRIVAEGVATFAEAALGRTAHDPDLMLRRLVREALFHTQRERRHLAAVTLSLSPYARAVGRALLELTTDPDTQVAAMAWSTLRRLGHVVDRETVATAALRERRDELRPRALLTLGLCHGPLRDGDAAALVQSACDPRSSAEEQHAAVFALGMAGHPCLQQAATSESPMAPAARWWLRSGPSLHDDDVVTPG</sequence>